<dbReference type="AlphaFoldDB" id="A0A7W7EU58"/>
<gene>
    <name evidence="2" type="ORF">GGR37_002329</name>
</gene>
<keyword evidence="3" id="KW-1185">Reference proteome</keyword>
<dbReference type="GO" id="GO:0020037">
    <property type="term" value="F:heme binding"/>
    <property type="evidence" value="ECO:0007669"/>
    <property type="project" value="InterPro"/>
</dbReference>
<evidence type="ECO:0000313" key="2">
    <source>
        <dbReference type="EMBL" id="MBB4614043.1"/>
    </source>
</evidence>
<protein>
    <submittedName>
        <fullName evidence="2">Mono/diheme cytochrome c family protein</fullName>
    </submittedName>
</protein>
<comment type="caution">
    <text evidence="2">The sequence shown here is derived from an EMBL/GenBank/DDBJ whole genome shotgun (WGS) entry which is preliminary data.</text>
</comment>
<organism evidence="2 3">
    <name type="scientific">Novosphingobium taihuense</name>
    <dbReference type="NCBI Taxonomy" id="260085"/>
    <lineage>
        <taxon>Bacteria</taxon>
        <taxon>Pseudomonadati</taxon>
        <taxon>Pseudomonadota</taxon>
        <taxon>Alphaproteobacteria</taxon>
        <taxon>Sphingomonadales</taxon>
        <taxon>Sphingomonadaceae</taxon>
        <taxon>Novosphingobium</taxon>
    </lineage>
</organism>
<dbReference type="EMBL" id="JACHOA010000004">
    <property type="protein sequence ID" value="MBB4614043.1"/>
    <property type="molecule type" value="Genomic_DNA"/>
</dbReference>
<proteinExistence type="predicted"/>
<dbReference type="RefSeq" id="WP_246415640.1">
    <property type="nucleotide sequence ID" value="NZ_JACHOA010000004.1"/>
</dbReference>
<reference evidence="2 3" key="1">
    <citation type="submission" date="2020-08" db="EMBL/GenBank/DDBJ databases">
        <title>Genomic Encyclopedia of Type Strains, Phase IV (KMG-IV): sequencing the most valuable type-strain genomes for metagenomic binning, comparative biology and taxonomic classification.</title>
        <authorList>
            <person name="Goeker M."/>
        </authorList>
    </citation>
    <scope>NUCLEOTIDE SEQUENCE [LARGE SCALE GENOMIC DNA]</scope>
    <source>
        <strain evidence="2 3">DSM 17507</strain>
    </source>
</reference>
<accession>A0A7W7EU58</accession>
<dbReference type="InterPro" id="IPR036909">
    <property type="entry name" value="Cyt_c-like_dom_sf"/>
</dbReference>
<name>A0A7W7EU58_9SPHN</name>
<feature type="signal peptide" evidence="1">
    <location>
        <begin position="1"/>
        <end position="23"/>
    </location>
</feature>
<keyword evidence="1" id="KW-0732">Signal</keyword>
<feature type="chain" id="PRO_5031055139" evidence="1">
    <location>
        <begin position="24"/>
        <end position="160"/>
    </location>
</feature>
<sequence length="160" mass="17330">MLPIRRLALSALLLAGAASASQAIQPADMEAKPRVQVDYALHCQGCHLPDGRGMAGKVPDLRGSLGRFFEVPGGRAYLVQVPGVATSRLDDEGTARLLNWLVSQMGPPQTCRPAPFTTEEVQGLRRNWLRKARPVRDALMQQIPAATQPRKRSSLPACPA</sequence>
<dbReference type="Proteomes" id="UP000538566">
    <property type="component" value="Unassembled WGS sequence"/>
</dbReference>
<evidence type="ECO:0000256" key="1">
    <source>
        <dbReference type="SAM" id="SignalP"/>
    </source>
</evidence>
<dbReference type="Gene3D" id="1.10.760.10">
    <property type="entry name" value="Cytochrome c-like domain"/>
    <property type="match status" value="1"/>
</dbReference>
<dbReference type="GO" id="GO:0009055">
    <property type="term" value="F:electron transfer activity"/>
    <property type="evidence" value="ECO:0007669"/>
    <property type="project" value="InterPro"/>
</dbReference>
<dbReference type="SUPFAM" id="SSF46626">
    <property type="entry name" value="Cytochrome c"/>
    <property type="match status" value="1"/>
</dbReference>
<evidence type="ECO:0000313" key="3">
    <source>
        <dbReference type="Proteomes" id="UP000538566"/>
    </source>
</evidence>